<name>A0A8C7GVV5_ONCKI</name>
<dbReference type="SUPFAM" id="SSF56219">
    <property type="entry name" value="DNase I-like"/>
    <property type="match status" value="1"/>
</dbReference>
<reference evidence="2" key="1">
    <citation type="submission" date="2025-08" db="UniProtKB">
        <authorList>
            <consortium name="Ensembl"/>
        </authorList>
    </citation>
    <scope>IDENTIFICATION</scope>
</reference>
<dbReference type="Ensembl" id="ENSOKIT00005051761.1">
    <property type="protein sequence ID" value="ENSOKIP00005049103.1"/>
    <property type="gene ID" value="ENSOKIG00005020638.1"/>
</dbReference>
<dbReference type="Pfam" id="PF00078">
    <property type="entry name" value="RVT_1"/>
    <property type="match status" value="1"/>
</dbReference>
<dbReference type="PANTHER" id="PTHR33332">
    <property type="entry name" value="REVERSE TRANSCRIPTASE DOMAIN-CONTAINING PROTEIN"/>
    <property type="match status" value="1"/>
</dbReference>
<proteinExistence type="predicted"/>
<dbReference type="Gene3D" id="3.60.10.10">
    <property type="entry name" value="Endonuclease/exonuclease/phosphatase"/>
    <property type="match status" value="1"/>
</dbReference>
<dbReference type="InterPro" id="IPR000477">
    <property type="entry name" value="RT_dom"/>
</dbReference>
<accession>A0A8C7GVV5</accession>
<dbReference type="GeneTree" id="ENSGT01010000222343"/>
<reference evidence="2" key="2">
    <citation type="submission" date="2025-09" db="UniProtKB">
        <authorList>
            <consortium name="Ensembl"/>
        </authorList>
    </citation>
    <scope>IDENTIFICATION</scope>
</reference>
<dbReference type="PROSITE" id="PS50878">
    <property type="entry name" value="RT_POL"/>
    <property type="match status" value="1"/>
</dbReference>
<dbReference type="Proteomes" id="UP000694557">
    <property type="component" value="Unassembled WGS sequence"/>
</dbReference>
<sequence length="1319" mass="149294">MAPYSPSYPIHHPTLFTIPPSHPIHHPTLFTTPPYSPPHPIHHPTLFTIPPYSPPHPIHYPTLFTIPPYSPSHPIHHPKWHPIHHPTLFTIPPYSPSHPIHHPNLFTIPPYSPSHPIHHPTLFTIPPYSPSHPIHHPNLFTIPPYSPSHLIHHPTLFTIPNGTLFTFLPYSPSHPIHHPTLFAFPPYSPSHPIHHPKWHPIHHPTLFTIPLYSPSHLIHHPTLFTTPLYSPSYPIHHHTLFTITPYSPSHMEPYSPSHPIHHPKWHPIHHPTLFTIPPYSPSHPIHFPTLFTIPPYSPPHPIHHPTLFTIPDGTLFTIPPYSPSHPIHHPTRFTIPPYSASHPIHHPTLFTIPPYSPSHPIHFPTLFTIPPYSPPHPIHHPTLFTIPDGTLFTIPPYSPSHPIHHPTRFTIPPYSASHPIHHPTLFTIPPYSPSHPFRHPTLANFYLQKKMTFSSFELLVMKSMQPTQSLFIATVYRPPGPYTAFLTEFPEFLSDLVVIADNILIFGDFNIHMEKSTDPLQKAFGAIIDSVGFVQHVSGPTHCHSHTLDLVLSHGINVVDLNVFPHNPGLSDHHFITFAIATNNLLRPQPRNIKSHAINSQTTQRFLDALPDSLCLPKDARGQKSVNHLTEDLNLTLRNTLDAVAPLKTKNNSHKKLAPWYTENTRALKQASRKLERKWRHTKLEVFRLAWKDGTVQYRRALTAARSSYFSNLIEENKNNSKFLFNTVAKLTKKQHSPREDDFHFSSDKFMNFFEEKIMIIRKQITDSSLNLRIPPNLSCPESAQLCQDLGSRETLKCFSTISLDTMMKIIMASKPSSCILDPIPTKLLKELLPVLGPPMLNIINGSLSTGCIPNSLKVAVIKPLLKKPNLDPENIKNYRPISNLPFLSKILEKAVAQQLTAFLKTNNVYEMLQSGFRPHHSTETALVKVVNDILMASDRGSASVLVLLDLSAAFDTIDHHILLERLETQIGLHGHVLAWFRSYLSERYQFVSVNGLSSDKSTVNFGVPQGSVLGPLLFSLYILPLGDVIRKHNVNFHCYADDTQLYISMKHGEAPKLPSLEACVSDIRKWMAANFLLLNSDKTEMLVLGPKKQRDLLLNLTINLNGCTVISNKTVKDLGVTLDPDLSFEEHIKTISRTAFFHLRNIAKIRNFLSKNDAEKLIHAFVTSRLDYCNALFSGYPDKALNKLQLVLNTAARILTRTKKFDHITPVLASLHWLPVKARADFKVLLLTYKALHGLAPTYLSDLVLPYIPTRTLRSQDAGLLIVPRISKQTAGGRAFSYRAPFLWNGLPTHVRDANSVSTFKSLLKTHLFSGSYD</sequence>
<evidence type="ECO:0000259" key="1">
    <source>
        <dbReference type="PROSITE" id="PS50878"/>
    </source>
</evidence>
<feature type="domain" description="Reverse transcriptase" evidence="1">
    <location>
        <begin position="846"/>
        <end position="1103"/>
    </location>
</feature>
<dbReference type="InterPro" id="IPR036691">
    <property type="entry name" value="Endo/exonu/phosph_ase_sf"/>
</dbReference>
<dbReference type="CDD" id="cd01650">
    <property type="entry name" value="RT_nLTR_like"/>
    <property type="match status" value="1"/>
</dbReference>
<keyword evidence="3" id="KW-1185">Reference proteome</keyword>
<protein>
    <recommendedName>
        <fullName evidence="1">Reverse transcriptase domain-containing protein</fullName>
    </recommendedName>
</protein>
<evidence type="ECO:0000313" key="3">
    <source>
        <dbReference type="Proteomes" id="UP000694557"/>
    </source>
</evidence>
<organism evidence="2 3">
    <name type="scientific">Oncorhynchus kisutch</name>
    <name type="common">Coho salmon</name>
    <name type="synonym">Salmo kisutch</name>
    <dbReference type="NCBI Taxonomy" id="8019"/>
    <lineage>
        <taxon>Eukaryota</taxon>
        <taxon>Metazoa</taxon>
        <taxon>Chordata</taxon>
        <taxon>Craniata</taxon>
        <taxon>Vertebrata</taxon>
        <taxon>Euteleostomi</taxon>
        <taxon>Actinopterygii</taxon>
        <taxon>Neopterygii</taxon>
        <taxon>Teleostei</taxon>
        <taxon>Protacanthopterygii</taxon>
        <taxon>Salmoniformes</taxon>
        <taxon>Salmonidae</taxon>
        <taxon>Salmoninae</taxon>
        <taxon>Oncorhynchus</taxon>
    </lineage>
</organism>
<evidence type="ECO:0000313" key="2">
    <source>
        <dbReference type="Ensembl" id="ENSOKIP00005049103.1"/>
    </source>
</evidence>
<dbReference type="InterPro" id="IPR043502">
    <property type="entry name" value="DNA/RNA_pol_sf"/>
</dbReference>
<dbReference type="SUPFAM" id="SSF56672">
    <property type="entry name" value="DNA/RNA polymerases"/>
    <property type="match status" value="1"/>
</dbReference>